<gene>
    <name evidence="1" type="ORF">NE695_11490</name>
</gene>
<evidence type="ECO:0008006" key="3">
    <source>
        <dbReference type="Google" id="ProtNLM"/>
    </source>
</evidence>
<organism evidence="1 2">
    <name type="scientific">Neglectibacter timonensis</name>
    <dbReference type="NCBI Taxonomy" id="1776382"/>
    <lineage>
        <taxon>Bacteria</taxon>
        <taxon>Bacillati</taxon>
        <taxon>Bacillota</taxon>
        <taxon>Clostridia</taxon>
        <taxon>Eubacteriales</taxon>
        <taxon>Oscillospiraceae</taxon>
        <taxon>Neglectibacter</taxon>
    </lineage>
</organism>
<accession>A0ABT1S0R6</accession>
<dbReference type="Proteomes" id="UP001524473">
    <property type="component" value="Unassembled WGS sequence"/>
</dbReference>
<comment type="caution">
    <text evidence="1">The sequence shown here is derived from an EMBL/GenBank/DDBJ whole genome shotgun (WGS) entry which is preliminary data.</text>
</comment>
<dbReference type="RefSeq" id="WP_066864077.1">
    <property type="nucleotide sequence ID" value="NZ_CABKVV010000013.1"/>
</dbReference>
<proteinExistence type="predicted"/>
<evidence type="ECO:0000313" key="2">
    <source>
        <dbReference type="Proteomes" id="UP001524473"/>
    </source>
</evidence>
<protein>
    <recommendedName>
        <fullName evidence="3">SGNH/GDSL hydrolase family protein</fullName>
    </recommendedName>
</protein>
<dbReference type="EMBL" id="JANFZH010000025">
    <property type="protein sequence ID" value="MCQ4840532.1"/>
    <property type="molecule type" value="Genomic_DNA"/>
</dbReference>
<keyword evidence="2" id="KW-1185">Reference proteome</keyword>
<dbReference type="GeneID" id="90532499"/>
<sequence length="335" mass="37886">MSKVKKELLAAAAMLLALLLFLGIAAPILFPKGVKMGATWDLWGPYEKEPENSLDFLVTGSSLSYCNIIPAQIYEETGYASYLVAGPRQTLAVTYYSLKEACKKQQPKAVFLEATCFYYPQYTQYTKAIIGSMPWTENRLAATFLAAGKSDWLTLLFPLYGYHSRWDELTMNDVQKGLLGYDRDLLAGYSYLDAISPQGEVTQREDETTPESMEWNLSYLRKIASFCEEEGIRLVCYLAPGFVRFNEEQLSRMRTELSLLGVPLVDYNEQFDALGMDPSKDYYDTSHMTFCGAEKFTAAFTNLVEETLRGVSPLRAEPKLWGDRVDYYHSLPPVG</sequence>
<evidence type="ECO:0000313" key="1">
    <source>
        <dbReference type="EMBL" id="MCQ4840532.1"/>
    </source>
</evidence>
<reference evidence="1 2" key="1">
    <citation type="submission" date="2022-06" db="EMBL/GenBank/DDBJ databases">
        <title>Isolation of gut microbiota from human fecal samples.</title>
        <authorList>
            <person name="Pamer E.G."/>
            <person name="Barat B."/>
            <person name="Waligurski E."/>
            <person name="Medina S."/>
            <person name="Paddock L."/>
            <person name="Mostad J."/>
        </authorList>
    </citation>
    <scope>NUCLEOTIDE SEQUENCE [LARGE SCALE GENOMIC DNA]</scope>
    <source>
        <strain evidence="1 2">DFI.9.73</strain>
    </source>
</reference>
<name>A0ABT1S0R6_9FIRM</name>